<keyword evidence="1" id="KW-0472">Membrane</keyword>
<proteinExistence type="predicted"/>
<keyword evidence="1" id="KW-1133">Transmembrane helix</keyword>
<evidence type="ECO:0000313" key="3">
    <source>
        <dbReference type="Proteomes" id="UP000176609"/>
    </source>
</evidence>
<dbReference type="Proteomes" id="UP000176609">
    <property type="component" value="Unassembled WGS sequence"/>
</dbReference>
<evidence type="ECO:0000313" key="2">
    <source>
        <dbReference type="EMBL" id="OGG25687.1"/>
    </source>
</evidence>
<reference evidence="2 3" key="1">
    <citation type="journal article" date="2016" name="Nat. Commun.">
        <title>Thousands of microbial genomes shed light on interconnected biogeochemical processes in an aquifer system.</title>
        <authorList>
            <person name="Anantharaman K."/>
            <person name="Brown C.T."/>
            <person name="Hug L.A."/>
            <person name="Sharon I."/>
            <person name="Castelle C.J."/>
            <person name="Probst A.J."/>
            <person name="Thomas B.C."/>
            <person name="Singh A."/>
            <person name="Wilkins M.J."/>
            <person name="Karaoz U."/>
            <person name="Brodie E.L."/>
            <person name="Williams K.H."/>
            <person name="Hubbard S.S."/>
            <person name="Banfield J.F."/>
        </authorList>
    </citation>
    <scope>NUCLEOTIDE SEQUENCE [LARGE SCALE GENOMIC DNA]</scope>
</reference>
<gene>
    <name evidence="2" type="ORF">A2960_04985</name>
</gene>
<comment type="caution">
    <text evidence="2">The sequence shown here is derived from an EMBL/GenBank/DDBJ whole genome shotgun (WGS) entry which is preliminary data.</text>
</comment>
<evidence type="ECO:0008006" key="4">
    <source>
        <dbReference type="Google" id="ProtNLM"/>
    </source>
</evidence>
<feature type="transmembrane region" description="Helical" evidence="1">
    <location>
        <begin position="41"/>
        <end position="74"/>
    </location>
</feature>
<dbReference type="EMBL" id="MFJR01000015">
    <property type="protein sequence ID" value="OGG25687.1"/>
    <property type="molecule type" value="Genomic_DNA"/>
</dbReference>
<accession>A0A1F6AN48</accession>
<dbReference type="AlphaFoldDB" id="A0A1F6AN48"/>
<keyword evidence="1" id="KW-0812">Transmembrane</keyword>
<evidence type="ECO:0000256" key="1">
    <source>
        <dbReference type="SAM" id="Phobius"/>
    </source>
</evidence>
<organism evidence="2 3">
    <name type="scientific">Candidatus Gottesmanbacteria bacterium RIFCSPLOWO2_01_FULL_39_12b</name>
    <dbReference type="NCBI Taxonomy" id="1798388"/>
    <lineage>
        <taxon>Bacteria</taxon>
        <taxon>Candidatus Gottesmaniibacteriota</taxon>
    </lineage>
</organism>
<protein>
    <recommendedName>
        <fullName evidence="4">DUF5673 domain-containing protein</fullName>
    </recommendedName>
</protein>
<sequence length="178" mass="20494">MTAQATSPSLSNQPNLNEVLLSWTSSSHPFKKKNKVFYQTVAALTFLFVVIVFFLHEFLLIGVGLSVAFVYYVISTVPPVEVEHRITLIGFENAGRLFRWIELYAFWFEEKWGYKTLVIQTRLPFPSQVRVVIAGEATTPRVKEILGKYMLFLEKPPKSWVDNFSNWLSQKIPLETTS</sequence>
<name>A0A1F6AN48_9BACT</name>